<feature type="transmembrane region" description="Helical" evidence="8">
    <location>
        <begin position="129"/>
        <end position="152"/>
    </location>
</feature>
<dbReference type="InterPro" id="IPR004031">
    <property type="entry name" value="PMP22/EMP/MP20/Claudin"/>
</dbReference>
<evidence type="ECO:0000256" key="1">
    <source>
        <dbReference type="ARBA" id="ARBA00004141"/>
    </source>
</evidence>
<dbReference type="Gene3D" id="1.20.140.150">
    <property type="match status" value="1"/>
</dbReference>
<dbReference type="Pfam" id="PF00822">
    <property type="entry name" value="PMP22_Claudin"/>
    <property type="match status" value="1"/>
</dbReference>
<evidence type="ECO:0000313" key="10">
    <source>
        <dbReference type="WBParaSite" id="SSTP_0001221000.1"/>
    </source>
</evidence>
<evidence type="ECO:0000256" key="4">
    <source>
        <dbReference type="ARBA" id="ARBA00022692"/>
    </source>
</evidence>
<comment type="similarity">
    <text evidence="3">Belongs to the TMEM47 family.</text>
</comment>
<evidence type="ECO:0000256" key="8">
    <source>
        <dbReference type="SAM" id="Phobius"/>
    </source>
</evidence>
<keyword evidence="5" id="KW-0965">Cell junction</keyword>
<evidence type="ECO:0000256" key="7">
    <source>
        <dbReference type="ARBA" id="ARBA00023136"/>
    </source>
</evidence>
<feature type="transmembrane region" description="Helical" evidence="8">
    <location>
        <begin position="88"/>
        <end position="109"/>
    </location>
</feature>
<dbReference type="Proteomes" id="UP000035681">
    <property type="component" value="Unplaced"/>
</dbReference>
<evidence type="ECO:0000313" key="9">
    <source>
        <dbReference type="Proteomes" id="UP000035681"/>
    </source>
</evidence>
<dbReference type="STRING" id="6248.A0A0K0ERY0"/>
<evidence type="ECO:0000256" key="6">
    <source>
        <dbReference type="ARBA" id="ARBA00022989"/>
    </source>
</evidence>
<accession>A0A0K0ERY0</accession>
<feature type="transmembrane region" description="Helical" evidence="8">
    <location>
        <begin position="164"/>
        <end position="185"/>
    </location>
</feature>
<comment type="subcellular location">
    <subcellularLocation>
        <location evidence="2">Cell junction</location>
    </subcellularLocation>
    <subcellularLocation>
        <location evidence="1">Membrane</location>
        <topology evidence="1">Multi-pass membrane protein</topology>
    </subcellularLocation>
</comment>
<name>A0A0K0ERY0_STRER</name>
<keyword evidence="4 8" id="KW-0812">Transmembrane</keyword>
<reference evidence="10" key="1">
    <citation type="submission" date="2015-08" db="UniProtKB">
        <authorList>
            <consortium name="WormBaseParasite"/>
        </authorList>
    </citation>
    <scope>IDENTIFICATION</scope>
</reference>
<dbReference type="InterPro" id="IPR015664">
    <property type="entry name" value="P53_induced"/>
</dbReference>
<keyword evidence="7 8" id="KW-0472">Membrane</keyword>
<keyword evidence="6 8" id="KW-1133">Transmembrane helix</keyword>
<dbReference type="GO" id="GO:0016020">
    <property type="term" value="C:membrane"/>
    <property type="evidence" value="ECO:0007669"/>
    <property type="project" value="UniProtKB-SubCell"/>
</dbReference>
<keyword evidence="9" id="KW-1185">Reference proteome</keyword>
<evidence type="ECO:0000256" key="2">
    <source>
        <dbReference type="ARBA" id="ARBA00004282"/>
    </source>
</evidence>
<evidence type="ECO:0000313" key="11">
    <source>
        <dbReference type="WBParaSite" id="TCONS_00003160.p1"/>
    </source>
</evidence>
<dbReference type="PANTHER" id="PTHR14399">
    <property type="entry name" value="P53-INDUCED PROTEIN RELATED"/>
    <property type="match status" value="1"/>
</dbReference>
<proteinExistence type="inferred from homology"/>
<sequence length="206" mass="23011">MVAQTTTIESVTVIRPLKITALICLIISLGLMIAALCTNNWLRTGSYHTGLFNECTDSGGLDSLVKPINGAPLPGQCQKTKDYAYVKAVISLLIISCIILLFASISNILGLKSDDQHRKYLYHKVATGLTFLAVLCDILSLIIFPACFYNIMSMLQIRHWELDYSYAIAWGAFSFAFTALLLKICDKEHEEVYYKEKTVYNPPQLS</sequence>
<evidence type="ECO:0000256" key="5">
    <source>
        <dbReference type="ARBA" id="ARBA00022949"/>
    </source>
</evidence>
<dbReference type="GO" id="GO:0005911">
    <property type="term" value="C:cell-cell junction"/>
    <property type="evidence" value="ECO:0007669"/>
    <property type="project" value="TreeGrafter"/>
</dbReference>
<dbReference type="GO" id="GO:0098609">
    <property type="term" value="P:cell-cell adhesion"/>
    <property type="evidence" value="ECO:0007669"/>
    <property type="project" value="TreeGrafter"/>
</dbReference>
<organism evidence="10">
    <name type="scientific">Strongyloides stercoralis</name>
    <name type="common">Threadworm</name>
    <dbReference type="NCBI Taxonomy" id="6248"/>
    <lineage>
        <taxon>Eukaryota</taxon>
        <taxon>Metazoa</taxon>
        <taxon>Ecdysozoa</taxon>
        <taxon>Nematoda</taxon>
        <taxon>Chromadorea</taxon>
        <taxon>Rhabditida</taxon>
        <taxon>Tylenchina</taxon>
        <taxon>Panagrolaimomorpha</taxon>
        <taxon>Strongyloidoidea</taxon>
        <taxon>Strongyloididae</taxon>
        <taxon>Strongyloides</taxon>
    </lineage>
</organism>
<dbReference type="WBParaSite" id="TCONS_00003160.p1">
    <property type="protein sequence ID" value="TCONS_00003160.p1"/>
    <property type="gene ID" value="XLOC_002910"/>
</dbReference>
<evidence type="ECO:0000256" key="3">
    <source>
        <dbReference type="ARBA" id="ARBA00008691"/>
    </source>
</evidence>
<dbReference type="AlphaFoldDB" id="A0A0K0ERY0"/>
<dbReference type="PANTHER" id="PTHR14399:SF5">
    <property type="entry name" value="CELL JUNCTION PROTEIN VAB-9"/>
    <property type="match status" value="1"/>
</dbReference>
<dbReference type="WBParaSite" id="SSTP_0001221000.1">
    <property type="protein sequence ID" value="SSTP_0001221000.1"/>
    <property type="gene ID" value="SSTP_0001221000"/>
</dbReference>
<feature type="transmembrane region" description="Helical" evidence="8">
    <location>
        <begin position="21"/>
        <end position="42"/>
    </location>
</feature>
<protein>
    <submittedName>
        <fullName evidence="11">G-protein coupled receptors family 1 profile domain-containing protein</fullName>
    </submittedName>
    <submittedName>
        <fullName evidence="10">Transmembrane protein 47</fullName>
    </submittedName>
</protein>